<keyword evidence="5 6" id="KW-0472">Membrane</keyword>
<comment type="caution">
    <text evidence="8">The sequence shown here is derived from an EMBL/GenBank/DDBJ whole genome shotgun (WGS) entry which is preliminary data.</text>
</comment>
<keyword evidence="2" id="KW-1003">Cell membrane</keyword>
<sequence>MNLATMIELARPRSRTDRRRLLLLVTTIAVAGGFLLAAWRVKRLGFNGELTSMNYSNFLQEDGLRSGVAFAAVLVSICACLLTYQALRLGTAARDRRLAAFRLAGATPGDVRKLGAIDAGMAGLAGGVMAGPVYLLLALLVQGLPRMGRMLPPPNLVDLLTWPVVAVLLTVVAASLGALLGRGVVPNGEKPDGTVRAPVPVKLGIILAALGLGSILITHLISFDVNNSYAVAYLVLALHGLGVILLSAGLPSLLVSWRGRRLTESADPLKVLAGGRLLRTARPVGRTMMLLTFCSVAVGYVAATVATLLFDEDPGSSLSFQLTGLGFAAGLASFTGLIAVVSLLAGTADDLLDQRRQLTSLNVLGVGEAQLHRSVRHQVTSSTAPAIAVGLLLGFVMFASFGSVVHGGYGSPLLLSAVVVVAVGAGLAWLAAAAAAYLLRGQVHEATAAENLRST</sequence>
<keyword evidence="4 6" id="KW-1133">Transmembrane helix</keyword>
<evidence type="ECO:0000313" key="9">
    <source>
        <dbReference type="Proteomes" id="UP001501319"/>
    </source>
</evidence>
<feature type="transmembrane region" description="Helical" evidence="6">
    <location>
        <begin position="288"/>
        <end position="310"/>
    </location>
</feature>
<evidence type="ECO:0000256" key="1">
    <source>
        <dbReference type="ARBA" id="ARBA00004651"/>
    </source>
</evidence>
<feature type="transmembrane region" description="Helical" evidence="6">
    <location>
        <begin position="121"/>
        <end position="140"/>
    </location>
</feature>
<dbReference type="Proteomes" id="UP001501319">
    <property type="component" value="Unassembled WGS sequence"/>
</dbReference>
<evidence type="ECO:0000256" key="3">
    <source>
        <dbReference type="ARBA" id="ARBA00022692"/>
    </source>
</evidence>
<proteinExistence type="predicted"/>
<organism evidence="8 9">
    <name type="scientific">Kribbella alba</name>
    <dbReference type="NCBI Taxonomy" id="190197"/>
    <lineage>
        <taxon>Bacteria</taxon>
        <taxon>Bacillati</taxon>
        <taxon>Actinomycetota</taxon>
        <taxon>Actinomycetes</taxon>
        <taxon>Propionibacteriales</taxon>
        <taxon>Kribbellaceae</taxon>
        <taxon>Kribbella</taxon>
    </lineage>
</organism>
<gene>
    <name evidence="8" type="ORF">GCM10009744_26900</name>
</gene>
<feature type="transmembrane region" description="Helical" evidence="6">
    <location>
        <begin position="160"/>
        <end position="180"/>
    </location>
</feature>
<keyword evidence="9" id="KW-1185">Reference proteome</keyword>
<keyword evidence="3 6" id="KW-0812">Transmembrane</keyword>
<feature type="transmembrane region" description="Helical" evidence="6">
    <location>
        <begin position="21"/>
        <end position="41"/>
    </location>
</feature>
<dbReference type="Pfam" id="PF02687">
    <property type="entry name" value="FtsX"/>
    <property type="match status" value="1"/>
</dbReference>
<evidence type="ECO:0000259" key="7">
    <source>
        <dbReference type="Pfam" id="PF02687"/>
    </source>
</evidence>
<evidence type="ECO:0000256" key="4">
    <source>
        <dbReference type="ARBA" id="ARBA00022989"/>
    </source>
</evidence>
<accession>A0ABN2FB41</accession>
<comment type="subcellular location">
    <subcellularLocation>
        <location evidence="1">Cell membrane</location>
        <topology evidence="1">Multi-pass membrane protein</topology>
    </subcellularLocation>
</comment>
<feature type="transmembrane region" description="Helical" evidence="6">
    <location>
        <begin position="413"/>
        <end position="439"/>
    </location>
</feature>
<feature type="transmembrane region" description="Helical" evidence="6">
    <location>
        <begin position="229"/>
        <end position="255"/>
    </location>
</feature>
<dbReference type="EMBL" id="BAAANE010000004">
    <property type="protein sequence ID" value="GAA1636454.1"/>
    <property type="molecule type" value="Genomic_DNA"/>
</dbReference>
<feature type="transmembrane region" description="Helical" evidence="6">
    <location>
        <begin position="201"/>
        <end position="223"/>
    </location>
</feature>
<feature type="transmembrane region" description="Helical" evidence="6">
    <location>
        <begin position="322"/>
        <end position="346"/>
    </location>
</feature>
<evidence type="ECO:0000313" key="8">
    <source>
        <dbReference type="EMBL" id="GAA1636454.1"/>
    </source>
</evidence>
<dbReference type="RefSeq" id="WP_344111530.1">
    <property type="nucleotide sequence ID" value="NZ_BAAANE010000004.1"/>
</dbReference>
<feature type="domain" description="ABC3 transporter permease C-terminal" evidence="7">
    <location>
        <begin position="70"/>
        <end position="178"/>
    </location>
</feature>
<evidence type="ECO:0000256" key="5">
    <source>
        <dbReference type="ARBA" id="ARBA00023136"/>
    </source>
</evidence>
<dbReference type="InterPro" id="IPR003838">
    <property type="entry name" value="ABC3_permease_C"/>
</dbReference>
<reference evidence="8 9" key="1">
    <citation type="journal article" date="2019" name="Int. J. Syst. Evol. Microbiol.">
        <title>The Global Catalogue of Microorganisms (GCM) 10K type strain sequencing project: providing services to taxonomists for standard genome sequencing and annotation.</title>
        <authorList>
            <consortium name="The Broad Institute Genomics Platform"/>
            <consortium name="The Broad Institute Genome Sequencing Center for Infectious Disease"/>
            <person name="Wu L."/>
            <person name="Ma J."/>
        </authorList>
    </citation>
    <scope>NUCLEOTIDE SEQUENCE [LARGE SCALE GENOMIC DNA]</scope>
    <source>
        <strain evidence="8 9">JCM 14306</strain>
    </source>
</reference>
<evidence type="ECO:0000256" key="6">
    <source>
        <dbReference type="SAM" id="Phobius"/>
    </source>
</evidence>
<evidence type="ECO:0000256" key="2">
    <source>
        <dbReference type="ARBA" id="ARBA00022475"/>
    </source>
</evidence>
<feature type="transmembrane region" description="Helical" evidence="6">
    <location>
        <begin position="383"/>
        <end position="401"/>
    </location>
</feature>
<protein>
    <recommendedName>
        <fullName evidence="7">ABC3 transporter permease C-terminal domain-containing protein</fullName>
    </recommendedName>
</protein>
<feature type="transmembrane region" description="Helical" evidence="6">
    <location>
        <begin position="67"/>
        <end position="87"/>
    </location>
</feature>
<name>A0ABN2FB41_9ACTN</name>